<dbReference type="EMBL" id="JAWDGP010004282">
    <property type="protein sequence ID" value="KAK3765603.1"/>
    <property type="molecule type" value="Genomic_DNA"/>
</dbReference>
<gene>
    <name evidence="1" type="ORF">RRG08_021282</name>
</gene>
<organism evidence="1 2">
    <name type="scientific">Elysia crispata</name>
    <name type="common">lettuce slug</name>
    <dbReference type="NCBI Taxonomy" id="231223"/>
    <lineage>
        <taxon>Eukaryota</taxon>
        <taxon>Metazoa</taxon>
        <taxon>Spiralia</taxon>
        <taxon>Lophotrochozoa</taxon>
        <taxon>Mollusca</taxon>
        <taxon>Gastropoda</taxon>
        <taxon>Heterobranchia</taxon>
        <taxon>Euthyneura</taxon>
        <taxon>Panpulmonata</taxon>
        <taxon>Sacoglossa</taxon>
        <taxon>Placobranchoidea</taxon>
        <taxon>Plakobranchidae</taxon>
        <taxon>Elysia</taxon>
    </lineage>
</organism>
<protein>
    <submittedName>
        <fullName evidence="1">Uncharacterized protein</fullName>
    </submittedName>
</protein>
<evidence type="ECO:0000313" key="1">
    <source>
        <dbReference type="EMBL" id="KAK3765603.1"/>
    </source>
</evidence>
<sequence>MKCTLATPFGQGCGETPISSHGKASKLTDTFRNPKFRLRHGLNQMLVVYKSNGLSTERFLCLSERV</sequence>
<reference evidence="1" key="1">
    <citation type="journal article" date="2023" name="G3 (Bethesda)">
        <title>A reference genome for the long-term kleptoplast-retaining sea slug Elysia crispata morphotype clarki.</title>
        <authorList>
            <person name="Eastman K.E."/>
            <person name="Pendleton A.L."/>
            <person name="Shaikh M.A."/>
            <person name="Suttiyut T."/>
            <person name="Ogas R."/>
            <person name="Tomko P."/>
            <person name="Gavelis G."/>
            <person name="Widhalm J.R."/>
            <person name="Wisecaver J.H."/>
        </authorList>
    </citation>
    <scope>NUCLEOTIDE SEQUENCE</scope>
    <source>
        <strain evidence="1">ECLA1</strain>
    </source>
</reference>
<name>A0AAE0ZA82_9GAST</name>
<keyword evidence="2" id="KW-1185">Reference proteome</keyword>
<accession>A0AAE0ZA82</accession>
<dbReference type="Proteomes" id="UP001283361">
    <property type="component" value="Unassembled WGS sequence"/>
</dbReference>
<dbReference type="AlphaFoldDB" id="A0AAE0ZA82"/>
<comment type="caution">
    <text evidence="1">The sequence shown here is derived from an EMBL/GenBank/DDBJ whole genome shotgun (WGS) entry which is preliminary data.</text>
</comment>
<evidence type="ECO:0000313" key="2">
    <source>
        <dbReference type="Proteomes" id="UP001283361"/>
    </source>
</evidence>
<proteinExistence type="predicted"/>